<dbReference type="STRING" id="31033.ENSTRUP00000008132"/>
<evidence type="ECO:0000313" key="15">
    <source>
        <dbReference type="Proteomes" id="UP000005226"/>
    </source>
</evidence>
<accession>A0ZSG4</accession>
<dbReference type="RefSeq" id="NP_001092136.1">
    <property type="nucleotide sequence ID" value="NM_001098666.1"/>
</dbReference>
<feature type="disulfide bond" evidence="9">
    <location>
        <begin position="103"/>
        <end position="121"/>
    </location>
</feature>
<feature type="disulfide bond" evidence="9">
    <location>
        <begin position="89"/>
        <end position="104"/>
    </location>
</feature>
<dbReference type="InterPro" id="IPR007733">
    <property type="entry name" value="Agouti"/>
</dbReference>
<protein>
    <recommendedName>
        <fullName evidence="2">Agouti-signaling protein</fullName>
    </recommendedName>
    <alternativeName>
        <fullName evidence="8">Agouti switch protein</fullName>
    </alternativeName>
</protein>
<evidence type="ECO:0000256" key="9">
    <source>
        <dbReference type="PROSITE-ProRule" id="PRU00494"/>
    </source>
</evidence>
<feature type="domain" description="Agouti" evidence="12">
    <location>
        <begin position="89"/>
        <end position="128"/>
    </location>
</feature>
<feature type="compositionally biased region" description="Basic residues" evidence="10">
    <location>
        <begin position="65"/>
        <end position="83"/>
    </location>
</feature>
<dbReference type="SMART" id="SM00792">
    <property type="entry name" value="Agouti"/>
    <property type="match status" value="1"/>
</dbReference>
<dbReference type="GO" id="GO:0031779">
    <property type="term" value="F:melanocortin receptor binding"/>
    <property type="evidence" value="ECO:0007669"/>
    <property type="project" value="TreeGrafter"/>
</dbReference>
<dbReference type="CTD" id="798574"/>
<dbReference type="GO" id="GO:0005615">
    <property type="term" value="C:extracellular space"/>
    <property type="evidence" value="ECO:0007669"/>
    <property type="project" value="TreeGrafter"/>
</dbReference>
<keyword evidence="5" id="KW-0960">Knottin</keyword>
<dbReference type="GeneTree" id="ENSGT00940000154258"/>
<proteinExistence type="evidence at transcript level"/>
<keyword evidence="7" id="KW-0325">Glycoprotein</keyword>
<dbReference type="InterPro" id="IPR036836">
    <property type="entry name" value="Agouti_dom_sf"/>
</dbReference>
<dbReference type="EMBL" id="AB261601">
    <property type="protein sequence ID" value="BAF37113.1"/>
    <property type="molecule type" value="mRNA"/>
</dbReference>
<dbReference type="GeneID" id="100049647"/>
<comment type="subcellular location">
    <subcellularLocation>
        <location evidence="1">Secreted</location>
    </subcellularLocation>
</comment>
<feature type="disulfide bond" evidence="9">
    <location>
        <begin position="96"/>
        <end position="110"/>
    </location>
</feature>
<keyword evidence="15" id="KW-1185">Reference proteome</keyword>
<evidence type="ECO:0000313" key="14">
    <source>
        <dbReference type="Ensembl" id="ENSTRUP00000008132.1"/>
    </source>
</evidence>
<dbReference type="OMA" id="DFCAFCQ"/>
<organism evidence="13">
    <name type="scientific">Takifugu rubripes</name>
    <name type="common">Japanese pufferfish</name>
    <name type="synonym">Fugu rubripes</name>
    <dbReference type="NCBI Taxonomy" id="31033"/>
    <lineage>
        <taxon>Eukaryota</taxon>
        <taxon>Metazoa</taxon>
        <taxon>Chordata</taxon>
        <taxon>Craniata</taxon>
        <taxon>Vertebrata</taxon>
        <taxon>Euteleostomi</taxon>
        <taxon>Actinopterygii</taxon>
        <taxon>Neopterygii</taxon>
        <taxon>Teleostei</taxon>
        <taxon>Neoteleostei</taxon>
        <taxon>Acanthomorphata</taxon>
        <taxon>Eupercaria</taxon>
        <taxon>Tetraodontiformes</taxon>
        <taxon>Tetradontoidea</taxon>
        <taxon>Tetraodontidae</taxon>
        <taxon>Takifugu</taxon>
    </lineage>
</organism>
<evidence type="ECO:0000256" key="6">
    <source>
        <dbReference type="ARBA" id="ARBA00023157"/>
    </source>
</evidence>
<dbReference type="Pfam" id="PF05039">
    <property type="entry name" value="Agouti"/>
    <property type="match status" value="1"/>
</dbReference>
<dbReference type="InterPro" id="IPR027300">
    <property type="entry name" value="Agouti_dom"/>
</dbReference>
<evidence type="ECO:0000256" key="4">
    <source>
        <dbReference type="ARBA" id="ARBA00022729"/>
    </source>
</evidence>
<dbReference type="PROSITE" id="PS51150">
    <property type="entry name" value="AGOUTI_2"/>
    <property type="match status" value="1"/>
</dbReference>
<feature type="chain" id="PRO_5014083296" description="Agouti-signaling protein" evidence="11">
    <location>
        <begin position="23"/>
        <end position="128"/>
    </location>
</feature>
<evidence type="ECO:0000313" key="13">
    <source>
        <dbReference type="EMBL" id="BAF37113.1"/>
    </source>
</evidence>
<dbReference type="PROSITE" id="PS60024">
    <property type="entry name" value="AGOUTI_1"/>
    <property type="match status" value="1"/>
</dbReference>
<dbReference type="HOGENOM" id="CLU_138633_0_0_1"/>
<evidence type="ECO:0000256" key="3">
    <source>
        <dbReference type="ARBA" id="ARBA00022525"/>
    </source>
</evidence>
<keyword evidence="3" id="KW-0964">Secreted</keyword>
<dbReference type="GO" id="GO:0005184">
    <property type="term" value="F:neuropeptide hormone activity"/>
    <property type="evidence" value="ECO:0007669"/>
    <property type="project" value="TreeGrafter"/>
</dbReference>
<reference evidence="13" key="1">
    <citation type="journal article" date="2006" name="Peptides">
        <title>Characterization and tissue distribution of multiple agouti-family genes in pufferfish, Takifugu rubripes.</title>
        <authorList>
            <person name="Kurokawa T."/>
            <person name="Murashita K."/>
            <person name="Uji S."/>
        </authorList>
    </citation>
    <scope>NUCLEOTIDE SEQUENCE</scope>
    <source>
        <tissue evidence="13">Skin</tissue>
    </source>
</reference>
<dbReference type="Gene3D" id="4.10.760.10">
    <property type="entry name" value="Agouti domain"/>
    <property type="match status" value="1"/>
</dbReference>
<evidence type="ECO:0000256" key="10">
    <source>
        <dbReference type="SAM" id="MobiDB-lite"/>
    </source>
</evidence>
<gene>
    <name evidence="13" type="primary">ASIP1</name>
    <name evidence="14" type="synonym">asip1</name>
</gene>
<keyword evidence="4 11" id="KW-0732">Signal</keyword>
<dbReference type="SUPFAM" id="SSF57055">
    <property type="entry name" value="Agouti-related protein"/>
    <property type="match status" value="1"/>
</dbReference>
<dbReference type="GO" id="GO:0032438">
    <property type="term" value="P:melanosome organization"/>
    <property type="evidence" value="ECO:0007669"/>
    <property type="project" value="TreeGrafter"/>
</dbReference>
<dbReference type="KEGG" id="tru:100049647"/>
<reference evidence="14" key="3">
    <citation type="submission" date="2025-05" db="UniProtKB">
        <authorList>
            <consortium name="Ensembl"/>
        </authorList>
    </citation>
    <scope>IDENTIFICATION</scope>
</reference>
<keyword evidence="6 9" id="KW-1015">Disulfide bond</keyword>
<feature type="disulfide bond" evidence="9">
    <location>
        <begin position="112"/>
        <end position="119"/>
    </location>
</feature>
<dbReference type="AlphaFoldDB" id="A0ZSG4"/>
<dbReference type="GO" id="GO:0009755">
    <property type="term" value="P:hormone-mediated signaling pathway"/>
    <property type="evidence" value="ECO:0007669"/>
    <property type="project" value="InterPro"/>
</dbReference>
<evidence type="ECO:0000256" key="8">
    <source>
        <dbReference type="ARBA" id="ARBA00033432"/>
    </source>
</evidence>
<evidence type="ECO:0000256" key="2">
    <source>
        <dbReference type="ARBA" id="ARBA00017885"/>
    </source>
</evidence>
<dbReference type="OrthoDB" id="8717782at2759"/>
<dbReference type="PANTHER" id="PTHR16551:SF1">
    <property type="entry name" value="AGOUTI-SIGNALING PROTEIN"/>
    <property type="match status" value="1"/>
</dbReference>
<feature type="disulfide bond" evidence="9">
    <location>
        <begin position="107"/>
        <end position="128"/>
    </location>
</feature>
<feature type="signal peptide" evidence="11">
    <location>
        <begin position="1"/>
        <end position="22"/>
    </location>
</feature>
<dbReference type="Proteomes" id="UP000005226">
    <property type="component" value="Chromosome 19"/>
</dbReference>
<evidence type="ECO:0000256" key="7">
    <source>
        <dbReference type="ARBA" id="ARBA00023180"/>
    </source>
</evidence>
<reference evidence="14 15" key="2">
    <citation type="journal article" date="2011" name="Genome Biol. Evol.">
        <title>Integration of the genetic map and genome assembly of fugu facilitates insights into distinct features of genome evolution in teleosts and mammals.</title>
        <authorList>
            <person name="Kai W."/>
            <person name="Kikuchi K."/>
            <person name="Tohari S."/>
            <person name="Chew A.K."/>
            <person name="Tay A."/>
            <person name="Fujiwara A."/>
            <person name="Hosoya S."/>
            <person name="Suetake H."/>
            <person name="Naruse K."/>
            <person name="Brenner S."/>
            <person name="Suzuki Y."/>
            <person name="Venkatesh B."/>
        </authorList>
    </citation>
    <scope>NUCLEOTIDE SEQUENCE [LARGE SCALE GENOMIC DNA]</scope>
</reference>
<feature type="region of interest" description="Disordered" evidence="10">
    <location>
        <begin position="65"/>
        <end position="84"/>
    </location>
</feature>
<dbReference type="eggNOG" id="ENOG502S5XF">
    <property type="taxonomic scope" value="Eukaryota"/>
</dbReference>
<name>A0ZSG4_TAKRU</name>
<evidence type="ECO:0000256" key="11">
    <source>
        <dbReference type="SAM" id="SignalP"/>
    </source>
</evidence>
<evidence type="ECO:0000256" key="1">
    <source>
        <dbReference type="ARBA" id="ARBA00004613"/>
    </source>
</evidence>
<dbReference type="Ensembl" id="ENSTRUT00000008180.3">
    <property type="protein sequence ID" value="ENSTRUP00000008132.1"/>
    <property type="gene ID" value="ENSTRUG00000003467.3"/>
</dbReference>
<evidence type="ECO:0000259" key="12">
    <source>
        <dbReference type="PROSITE" id="PS51150"/>
    </source>
</evidence>
<evidence type="ECO:0000256" key="5">
    <source>
        <dbReference type="ARBA" id="ARBA00022854"/>
    </source>
</evidence>
<sequence length="128" mass="13979">MEMHAFLFLSCFVLAVIEYLFGAAHMVPEERLSSNRVAVSGALSPSFEAAPPPVVIVALPKSGKKFNKTKRPKKNKYGVKKRPPPPANCLPLGGSCKSPGTECCDFCAFCQCRLFRTVCYCRMGNPSC</sequence>
<dbReference type="PANTHER" id="PTHR16551">
    <property type="entry name" value="AGOUTI RELATED"/>
    <property type="match status" value="1"/>
</dbReference>